<organism evidence="4 5">
    <name type="scientific">Pseudoneobacillus rhizosphaerae</name>
    <dbReference type="NCBI Taxonomy" id="2880968"/>
    <lineage>
        <taxon>Bacteria</taxon>
        <taxon>Bacillati</taxon>
        <taxon>Bacillota</taxon>
        <taxon>Bacilli</taxon>
        <taxon>Bacillales</taxon>
        <taxon>Bacillaceae</taxon>
        <taxon>Pseudoneobacillus</taxon>
    </lineage>
</organism>
<dbReference type="EC" id="4.3.1.15" evidence="4"/>
<dbReference type="GO" id="GO:0030170">
    <property type="term" value="F:pyridoxal phosphate binding"/>
    <property type="evidence" value="ECO:0007669"/>
    <property type="project" value="InterPro"/>
</dbReference>
<comment type="caution">
    <text evidence="4">The sequence shown here is derived from an EMBL/GenBank/DDBJ whole genome shotgun (WGS) entry which is preliminary data.</text>
</comment>
<feature type="domain" description="Tryptophan synthase beta chain-like PALP" evidence="3">
    <location>
        <begin position="37"/>
        <end position="320"/>
    </location>
</feature>
<dbReference type="CDD" id="cd00640">
    <property type="entry name" value="Trp-synth-beta_II"/>
    <property type="match status" value="1"/>
</dbReference>
<evidence type="ECO:0000313" key="4">
    <source>
        <dbReference type="EMBL" id="CAG9607909.1"/>
    </source>
</evidence>
<evidence type="ECO:0000313" key="5">
    <source>
        <dbReference type="Proteomes" id="UP000789845"/>
    </source>
</evidence>
<dbReference type="NCBIfam" id="TIGR01747">
    <property type="entry name" value="diampropi_NH3ly"/>
    <property type="match status" value="1"/>
</dbReference>
<dbReference type="SUPFAM" id="SSF53686">
    <property type="entry name" value="Tryptophan synthase beta subunit-like PLP-dependent enzymes"/>
    <property type="match status" value="1"/>
</dbReference>
<keyword evidence="5" id="KW-1185">Reference proteome</keyword>
<dbReference type="Proteomes" id="UP000789845">
    <property type="component" value="Unassembled WGS sequence"/>
</dbReference>
<dbReference type="GO" id="GO:0008838">
    <property type="term" value="F:diaminopropionate ammonia-lyase activity"/>
    <property type="evidence" value="ECO:0007669"/>
    <property type="project" value="UniProtKB-EC"/>
</dbReference>
<keyword evidence="2" id="KW-0663">Pyridoxal phosphate</keyword>
<dbReference type="EMBL" id="CAKJTG010000007">
    <property type="protein sequence ID" value="CAG9607909.1"/>
    <property type="molecule type" value="Genomic_DNA"/>
</dbReference>
<dbReference type="InterPro" id="IPR001926">
    <property type="entry name" value="TrpB-like_PALP"/>
</dbReference>
<dbReference type="RefSeq" id="WP_230496158.1">
    <property type="nucleotide sequence ID" value="NZ_CAKJTG010000007.1"/>
</dbReference>
<name>A0A9C7G8I1_9BACI</name>
<keyword evidence="4" id="KW-0456">Lyase</keyword>
<dbReference type="PANTHER" id="PTHR42937">
    <property type="match status" value="1"/>
</dbReference>
<evidence type="ECO:0000256" key="2">
    <source>
        <dbReference type="ARBA" id="ARBA00022898"/>
    </source>
</evidence>
<evidence type="ECO:0000259" key="3">
    <source>
        <dbReference type="Pfam" id="PF00291"/>
    </source>
</evidence>
<dbReference type="NCBIfam" id="NF006058">
    <property type="entry name" value="PRK08206.1"/>
    <property type="match status" value="1"/>
</dbReference>
<sequence>MDAIQLLSNHQSPFENKQKLPENFSDVERFHLSMPSYSKTPIHYLSSLANLLHVKGIYVKDESTRFGLNAFKGLGVSYALNQIMKNQPRRFYTFVSCTDGNHGKALAWQAHELGYEAIIFMPKGSEERRVKAIEQYHAKVIVTDMNYDDTVRYAAEFARDNDAYLVQDTSLPGYIQIPNDIVLGYSTMVKEALDQMHEKPTHVFIQAGVGSLAGGVVWYLQHRYQGELPFIGVVEAESVACIYESVKQNKMVSIGGEPYTAMAGLNCGEANPSTFPLLKAKANCFIKCSDEITFKGMSRAQNPIGHDVSFSSGESGAVALGLLEEIMTNPVYQYKKEQLQLDSNSIILLFSTEGEIFSA</sequence>
<comment type="cofactor">
    <cofactor evidence="1">
        <name>pyridoxal 5'-phosphate</name>
        <dbReference type="ChEBI" id="CHEBI:597326"/>
    </cofactor>
</comment>
<dbReference type="Gene3D" id="3.40.50.1100">
    <property type="match status" value="3"/>
</dbReference>
<evidence type="ECO:0000256" key="1">
    <source>
        <dbReference type="ARBA" id="ARBA00001933"/>
    </source>
</evidence>
<protein>
    <submittedName>
        <fullName evidence="4">Diaminopropionate ammonia-lyase</fullName>
        <ecNumber evidence="4">4.3.1.15</ecNumber>
    </submittedName>
</protein>
<dbReference type="GO" id="GO:1901605">
    <property type="term" value="P:alpha-amino acid metabolic process"/>
    <property type="evidence" value="ECO:0007669"/>
    <property type="project" value="UniProtKB-ARBA"/>
</dbReference>
<dbReference type="PANTHER" id="PTHR42937:SF1">
    <property type="entry name" value="DIAMINOPROPIONATE AMMONIA-LYASE"/>
    <property type="match status" value="1"/>
</dbReference>
<proteinExistence type="predicted"/>
<accession>A0A9C7G8I1</accession>
<gene>
    <name evidence="4" type="primary">ygeX</name>
    <name evidence="4" type="ORF">NEOCIP111885_01601</name>
</gene>
<dbReference type="InterPro" id="IPR036052">
    <property type="entry name" value="TrpB-like_PALP_sf"/>
</dbReference>
<dbReference type="InterPro" id="IPR010081">
    <property type="entry name" value="DiNH2opropionate_NH3_lyase"/>
</dbReference>
<reference evidence="4" key="1">
    <citation type="submission" date="2021-10" db="EMBL/GenBank/DDBJ databases">
        <authorList>
            <person name="Criscuolo A."/>
        </authorList>
    </citation>
    <scope>NUCLEOTIDE SEQUENCE</scope>
    <source>
        <strain evidence="4">CIP111885</strain>
    </source>
</reference>
<dbReference type="Pfam" id="PF00291">
    <property type="entry name" value="PALP"/>
    <property type="match status" value="1"/>
</dbReference>
<dbReference type="AlphaFoldDB" id="A0A9C7G8I1"/>